<dbReference type="FunFam" id="3.40.640.10:FF:000089">
    <property type="entry name" value="Aminotransferase, DegT/DnrJ/EryC1/StrS family"/>
    <property type="match status" value="1"/>
</dbReference>
<gene>
    <name evidence="6" type="ORF">COV74_02570</name>
</gene>
<dbReference type="InterPro" id="IPR015422">
    <property type="entry name" value="PyrdxlP-dep_Trfase_small"/>
</dbReference>
<evidence type="ECO:0000256" key="3">
    <source>
        <dbReference type="PIRSR" id="PIRSR000390-1"/>
    </source>
</evidence>
<dbReference type="CDD" id="cd00616">
    <property type="entry name" value="AHBA_syn"/>
    <property type="match status" value="1"/>
</dbReference>
<dbReference type="SUPFAM" id="SSF53383">
    <property type="entry name" value="PLP-dependent transferases"/>
    <property type="match status" value="1"/>
</dbReference>
<dbReference type="PANTHER" id="PTHR30244">
    <property type="entry name" value="TRANSAMINASE"/>
    <property type="match status" value="1"/>
</dbReference>
<dbReference type="GO" id="GO:0030170">
    <property type="term" value="F:pyridoxal phosphate binding"/>
    <property type="evidence" value="ECO:0007669"/>
    <property type="project" value="UniProtKB-ARBA"/>
</dbReference>
<dbReference type="Gene3D" id="3.90.1150.10">
    <property type="entry name" value="Aspartate Aminotransferase, domain 1"/>
    <property type="match status" value="1"/>
</dbReference>
<evidence type="ECO:0000313" key="7">
    <source>
        <dbReference type="Proteomes" id="UP000230859"/>
    </source>
</evidence>
<protein>
    <submittedName>
        <fullName evidence="6">Transcriptional regulator</fullName>
    </submittedName>
</protein>
<dbReference type="GO" id="GO:0000271">
    <property type="term" value="P:polysaccharide biosynthetic process"/>
    <property type="evidence" value="ECO:0007669"/>
    <property type="project" value="TreeGrafter"/>
</dbReference>
<dbReference type="GO" id="GO:0008483">
    <property type="term" value="F:transaminase activity"/>
    <property type="evidence" value="ECO:0007669"/>
    <property type="project" value="TreeGrafter"/>
</dbReference>
<accession>A0A2H0LRQ2</accession>
<dbReference type="Pfam" id="PF01041">
    <property type="entry name" value="DegT_DnrJ_EryC1"/>
    <property type="match status" value="1"/>
</dbReference>
<evidence type="ECO:0000256" key="4">
    <source>
        <dbReference type="PIRSR" id="PIRSR000390-2"/>
    </source>
</evidence>
<dbReference type="AlphaFoldDB" id="A0A2H0LRQ2"/>
<proteinExistence type="inferred from homology"/>
<dbReference type="Gene3D" id="3.40.640.10">
    <property type="entry name" value="Type I PLP-dependent aspartate aminotransferase-like (Major domain)"/>
    <property type="match status" value="1"/>
</dbReference>
<dbReference type="PANTHER" id="PTHR30244:SF36">
    <property type="entry name" value="3-OXO-GLUCOSE-6-PHOSPHATE:GLUTAMATE AMINOTRANSFERASE"/>
    <property type="match status" value="1"/>
</dbReference>
<comment type="caution">
    <text evidence="6">The sequence shown here is derived from an EMBL/GenBank/DDBJ whole genome shotgun (WGS) entry which is preliminary data.</text>
</comment>
<dbReference type="InterPro" id="IPR015424">
    <property type="entry name" value="PyrdxlP-dep_Trfase"/>
</dbReference>
<dbReference type="InterPro" id="IPR000653">
    <property type="entry name" value="DegT/StrS_aminotransferase"/>
</dbReference>
<evidence type="ECO:0000256" key="1">
    <source>
        <dbReference type="ARBA" id="ARBA00022898"/>
    </source>
</evidence>
<evidence type="ECO:0000256" key="5">
    <source>
        <dbReference type="RuleBase" id="RU004508"/>
    </source>
</evidence>
<keyword evidence="1 4" id="KW-0663">Pyridoxal phosphate</keyword>
<dbReference type="EMBL" id="PCVY01000022">
    <property type="protein sequence ID" value="PIQ87058.1"/>
    <property type="molecule type" value="Genomic_DNA"/>
</dbReference>
<reference evidence="6 7" key="1">
    <citation type="submission" date="2017-09" db="EMBL/GenBank/DDBJ databases">
        <title>Depth-based differentiation of microbial function through sediment-hosted aquifers and enrichment of novel symbionts in the deep terrestrial subsurface.</title>
        <authorList>
            <person name="Probst A.J."/>
            <person name="Ladd B."/>
            <person name="Jarett J.K."/>
            <person name="Geller-Mcgrath D.E."/>
            <person name="Sieber C.M."/>
            <person name="Emerson J.B."/>
            <person name="Anantharaman K."/>
            <person name="Thomas B.C."/>
            <person name="Malmstrom R."/>
            <person name="Stieglmeier M."/>
            <person name="Klingl A."/>
            <person name="Woyke T."/>
            <person name="Ryan C.M."/>
            <person name="Banfield J.F."/>
        </authorList>
    </citation>
    <scope>NUCLEOTIDE SEQUENCE [LARGE SCALE GENOMIC DNA]</scope>
    <source>
        <strain evidence="6">CG11_big_fil_rev_8_21_14_0_20_45_26</strain>
    </source>
</reference>
<evidence type="ECO:0000313" key="6">
    <source>
        <dbReference type="EMBL" id="PIQ87058.1"/>
    </source>
</evidence>
<organism evidence="6 7">
    <name type="scientific">Candidatus Abzuiibacterium crystallinum</name>
    <dbReference type="NCBI Taxonomy" id="1974748"/>
    <lineage>
        <taxon>Bacteria</taxon>
        <taxon>Pseudomonadati</taxon>
        <taxon>Candidatus Omnitrophota</taxon>
        <taxon>Candidatus Abzuiibacterium</taxon>
    </lineage>
</organism>
<name>A0A2H0LRQ2_9BACT</name>
<dbReference type="PIRSF" id="PIRSF000390">
    <property type="entry name" value="PLP_StrS"/>
    <property type="match status" value="1"/>
</dbReference>
<evidence type="ECO:0000256" key="2">
    <source>
        <dbReference type="ARBA" id="ARBA00037999"/>
    </source>
</evidence>
<comment type="similarity">
    <text evidence="2 5">Belongs to the DegT/DnrJ/EryC1 family.</text>
</comment>
<feature type="active site" description="Proton acceptor" evidence="3">
    <location>
        <position position="184"/>
    </location>
</feature>
<dbReference type="Proteomes" id="UP000230859">
    <property type="component" value="Unassembled WGS sequence"/>
</dbReference>
<sequence>MVPVDLAAEYKEIKSGIQTRLARVLKSGRFILDREVMSLESSFARLIGTQFAVAVASGSDALLLSLMALGIGKGDEVITTPLSFIATPAAIVRVGARPVFVDIDPRTFQIDPAKIEGAITQKTKAILPVHLYGSPADMTVIGKLAQKHGLTVIEDCAQSTGAKWKGRMTGSFGQLGAFSFYPTKTLGAFGDGGMITTDQAKLNTLLRSLRNQGTGNTPYHHEKIGLNSRLDELQAAILNVKIKRLSHWNSKRRAVAKQYNHLLEQSGVNGSIEVPARYCKTDHVFHQYPILTDRRDALLRYLRKHHVPANVYYPTPLHLQPCLKHLGYHEGDLPEVEKVCERILHLPIHPYLSVSQQQFIVGLVKKFF</sequence>
<dbReference type="InterPro" id="IPR015421">
    <property type="entry name" value="PyrdxlP-dep_Trfase_major"/>
</dbReference>
<feature type="modified residue" description="N6-(pyridoxal phosphate)lysine" evidence="4">
    <location>
        <position position="184"/>
    </location>
</feature>